<dbReference type="WBParaSite" id="ES5_v2.g534.t1">
    <property type="protein sequence ID" value="ES5_v2.g534.t1"/>
    <property type="gene ID" value="ES5_v2.g534"/>
</dbReference>
<proteinExistence type="predicted"/>
<dbReference type="Proteomes" id="UP000887579">
    <property type="component" value="Unplaced"/>
</dbReference>
<reference evidence="2" key="1">
    <citation type="submission" date="2022-11" db="UniProtKB">
        <authorList>
            <consortium name="WormBaseParasite"/>
        </authorList>
    </citation>
    <scope>IDENTIFICATION</scope>
</reference>
<name>A0AC34GP04_9BILA</name>
<evidence type="ECO:0000313" key="2">
    <source>
        <dbReference type="WBParaSite" id="ES5_v2.g534.t1"/>
    </source>
</evidence>
<sequence>MNLSYLFGSNEIINNISQRSRRSIRRGRVTKRKPGEAAEREIRDLQRTTNNILKLAPFTRIVKEAACEARLVTLFQTLLDSANGAKRKILKVEDLQLVRRILNRFGVTF</sequence>
<protein>
    <submittedName>
        <fullName evidence="2">Histone H2A/H2B/H3 domain-containing protein</fullName>
    </submittedName>
</protein>
<organism evidence="1 2">
    <name type="scientific">Panagrolaimus sp. ES5</name>
    <dbReference type="NCBI Taxonomy" id="591445"/>
    <lineage>
        <taxon>Eukaryota</taxon>
        <taxon>Metazoa</taxon>
        <taxon>Ecdysozoa</taxon>
        <taxon>Nematoda</taxon>
        <taxon>Chromadorea</taxon>
        <taxon>Rhabditida</taxon>
        <taxon>Tylenchina</taxon>
        <taxon>Panagrolaimomorpha</taxon>
        <taxon>Panagrolaimoidea</taxon>
        <taxon>Panagrolaimidae</taxon>
        <taxon>Panagrolaimus</taxon>
    </lineage>
</organism>
<accession>A0AC34GP04</accession>
<evidence type="ECO:0000313" key="1">
    <source>
        <dbReference type="Proteomes" id="UP000887579"/>
    </source>
</evidence>